<dbReference type="EMBL" id="SWJQ01011573">
    <property type="protein sequence ID" value="TRZ04782.1"/>
    <property type="molecule type" value="Genomic_DNA"/>
</dbReference>
<keyword evidence="2" id="KW-1185">Reference proteome</keyword>
<organism evidence="1 2">
    <name type="scientific">Zosterops borbonicus</name>
    <dbReference type="NCBI Taxonomy" id="364589"/>
    <lineage>
        <taxon>Eukaryota</taxon>
        <taxon>Metazoa</taxon>
        <taxon>Chordata</taxon>
        <taxon>Craniata</taxon>
        <taxon>Vertebrata</taxon>
        <taxon>Euteleostomi</taxon>
        <taxon>Archelosauria</taxon>
        <taxon>Archosauria</taxon>
        <taxon>Dinosauria</taxon>
        <taxon>Saurischia</taxon>
        <taxon>Theropoda</taxon>
        <taxon>Coelurosauria</taxon>
        <taxon>Aves</taxon>
        <taxon>Neognathae</taxon>
        <taxon>Neoaves</taxon>
        <taxon>Telluraves</taxon>
        <taxon>Australaves</taxon>
        <taxon>Passeriformes</taxon>
        <taxon>Sylvioidea</taxon>
        <taxon>Zosteropidae</taxon>
        <taxon>Zosterops</taxon>
    </lineage>
</organism>
<comment type="caution">
    <text evidence="1">The sequence shown here is derived from an EMBL/GenBank/DDBJ whole genome shotgun (WGS) entry which is preliminary data.</text>
</comment>
<name>A0A8K1D454_9PASS</name>
<proteinExistence type="predicted"/>
<gene>
    <name evidence="1" type="ORF">HGM15179_022326</name>
</gene>
<protein>
    <submittedName>
        <fullName evidence="1">Uncharacterized protein</fullName>
    </submittedName>
</protein>
<sequence>MDGTTPRCVPVPITCQDLTCPPGSTCQASPCPPGLTCRPTCAPAPPLVCHVLNRRRFRAFDGLTWRLPLTCPLVATCGGSPGLQVWLSGQVGSGPRATFSQVTVAGDGFQVELRHGEGTAAWVWYLSAGVAVSVS</sequence>
<dbReference type="OrthoDB" id="9167585at2759"/>
<dbReference type="AlphaFoldDB" id="A0A8K1D454"/>
<accession>A0A8K1D454</accession>
<reference evidence="1" key="1">
    <citation type="submission" date="2019-04" db="EMBL/GenBank/DDBJ databases">
        <title>Genome assembly of Zosterops borbonicus 15179.</title>
        <authorList>
            <person name="Leroy T."/>
            <person name="Anselmetti Y."/>
            <person name="Tilak M.-K."/>
            <person name="Nabholz B."/>
        </authorList>
    </citation>
    <scope>NUCLEOTIDE SEQUENCE</scope>
    <source>
        <strain evidence="1">HGM_15179</strain>
        <tissue evidence="1">Muscle</tissue>
    </source>
</reference>
<evidence type="ECO:0000313" key="2">
    <source>
        <dbReference type="Proteomes" id="UP000796761"/>
    </source>
</evidence>
<evidence type="ECO:0000313" key="1">
    <source>
        <dbReference type="EMBL" id="TRZ04782.1"/>
    </source>
</evidence>
<dbReference type="Proteomes" id="UP000796761">
    <property type="component" value="Unassembled WGS sequence"/>
</dbReference>